<accession>A0A7Y8BS33</accession>
<proteinExistence type="predicted"/>
<protein>
    <submittedName>
        <fullName evidence="3">DUF4123 domain-containing protein</fullName>
    </submittedName>
</protein>
<organism evidence="3 4">
    <name type="scientific">Pseudomonas gingeri</name>
    <dbReference type="NCBI Taxonomy" id="117681"/>
    <lineage>
        <taxon>Bacteria</taxon>
        <taxon>Pseudomonadati</taxon>
        <taxon>Pseudomonadota</taxon>
        <taxon>Gammaproteobacteria</taxon>
        <taxon>Pseudomonadales</taxon>
        <taxon>Pseudomonadaceae</taxon>
        <taxon>Pseudomonas</taxon>
    </lineage>
</organism>
<sequence length="208" mass="23532">MHRLRSLLSSQLAHSHRLPDAEVLRQFSRNLQNGHLCAYVYPYVPMARTRVPASEAAGRIDAPAARPAVRRPAKKPSVETDTLAPVLPPPAQPESQLTSTSPASRELLDRGWGRAWGIFIFAPAGLPMSAIRLHLKKFLRVRTEDKKLLMFRYYDPRVLSVFPPTCTDEEFTKFLGPLNRLLVESDEGARWNLFDLEDQRLRIVSGAH</sequence>
<evidence type="ECO:0000259" key="2">
    <source>
        <dbReference type="Pfam" id="PF13503"/>
    </source>
</evidence>
<name>A0A7Y8BS33_9PSED</name>
<dbReference type="EMBL" id="JACAQA010000007">
    <property type="protein sequence ID" value="NWB85801.1"/>
    <property type="molecule type" value="Genomic_DNA"/>
</dbReference>
<dbReference type="InterPro" id="IPR025391">
    <property type="entry name" value="DUF4123"/>
</dbReference>
<feature type="region of interest" description="Disordered" evidence="1">
    <location>
        <begin position="55"/>
        <end position="103"/>
    </location>
</feature>
<reference evidence="3 4" key="1">
    <citation type="submission" date="2020-04" db="EMBL/GenBank/DDBJ databases">
        <title>Molecular characterization of pseudomonads from Agaricus bisporus reveal novel blotch 2 pathogens in Western Europe.</title>
        <authorList>
            <person name="Taparia T."/>
            <person name="Krijger M."/>
            <person name="Haynes E."/>
            <person name="Elpinstone J.G."/>
            <person name="Noble R."/>
            <person name="Van Der Wolf J."/>
        </authorList>
    </citation>
    <scope>NUCLEOTIDE SEQUENCE [LARGE SCALE GENOMIC DNA]</scope>
    <source>
        <strain evidence="3 4">G9001</strain>
    </source>
</reference>
<comment type="caution">
    <text evidence="3">The sequence shown here is derived from an EMBL/GenBank/DDBJ whole genome shotgun (WGS) entry which is preliminary data.</text>
</comment>
<evidence type="ECO:0000256" key="1">
    <source>
        <dbReference type="SAM" id="MobiDB-lite"/>
    </source>
</evidence>
<evidence type="ECO:0000313" key="3">
    <source>
        <dbReference type="EMBL" id="NWB85801.1"/>
    </source>
</evidence>
<dbReference type="RefSeq" id="WP_177100568.1">
    <property type="nucleotide sequence ID" value="NZ_JACAQA010000007.1"/>
</dbReference>
<feature type="domain" description="DUF4123" evidence="2">
    <location>
        <begin position="93"/>
        <end position="171"/>
    </location>
</feature>
<dbReference type="Proteomes" id="UP000522864">
    <property type="component" value="Unassembled WGS sequence"/>
</dbReference>
<dbReference type="Pfam" id="PF13503">
    <property type="entry name" value="DUF4123"/>
    <property type="match status" value="1"/>
</dbReference>
<dbReference type="AlphaFoldDB" id="A0A7Y8BS33"/>
<feature type="compositionally biased region" description="Polar residues" evidence="1">
    <location>
        <begin position="93"/>
        <end position="103"/>
    </location>
</feature>
<gene>
    <name evidence="3" type="ORF">HX830_13010</name>
</gene>
<evidence type="ECO:0000313" key="4">
    <source>
        <dbReference type="Proteomes" id="UP000522864"/>
    </source>
</evidence>